<dbReference type="KEGG" id="lenr:94175233"/>
<reference evidence="4 5" key="1">
    <citation type="submission" date="2021-02" db="EMBL/GenBank/DDBJ databases">
        <title>Leishmania (Mundinia) enrietti genome sequencing and assembly.</title>
        <authorList>
            <person name="Almutairi H."/>
            <person name="Gatherer D."/>
        </authorList>
    </citation>
    <scope>NUCLEOTIDE SEQUENCE [LARGE SCALE GENOMIC DNA]</scope>
    <source>
        <strain evidence="4">CUR178</strain>
    </source>
</reference>
<dbReference type="OrthoDB" id="266791at2759"/>
<evidence type="ECO:0000313" key="5">
    <source>
        <dbReference type="Proteomes" id="UP000674179"/>
    </source>
</evidence>
<feature type="region of interest" description="Disordered" evidence="1">
    <location>
        <begin position="149"/>
        <end position="201"/>
    </location>
</feature>
<evidence type="ECO:0000256" key="1">
    <source>
        <dbReference type="SAM" id="MobiDB-lite"/>
    </source>
</evidence>
<name>A0A836HPE7_LEIEN</name>
<evidence type="ECO:0000256" key="3">
    <source>
        <dbReference type="SAM" id="SignalP"/>
    </source>
</evidence>
<feature type="transmembrane region" description="Helical" evidence="2">
    <location>
        <begin position="78"/>
        <end position="101"/>
    </location>
</feature>
<dbReference type="Proteomes" id="UP000674179">
    <property type="component" value="Chromosome 8"/>
</dbReference>
<keyword evidence="5" id="KW-1185">Reference proteome</keyword>
<gene>
    <name evidence="4" type="ORF">CUR178_08089</name>
</gene>
<keyword evidence="2" id="KW-1133">Transmembrane helix</keyword>
<keyword evidence="2" id="KW-0472">Membrane</keyword>
<dbReference type="GeneID" id="94175233"/>
<dbReference type="RefSeq" id="XP_067695382.1">
    <property type="nucleotide sequence ID" value="XM_067839723.1"/>
</dbReference>
<keyword evidence="3" id="KW-0732">Signal</keyword>
<keyword evidence="2" id="KW-0812">Transmembrane</keyword>
<feature type="chain" id="PRO_5032879388" evidence="3">
    <location>
        <begin position="23"/>
        <end position="201"/>
    </location>
</feature>
<evidence type="ECO:0000313" key="4">
    <source>
        <dbReference type="EMBL" id="KAG5485118.1"/>
    </source>
</evidence>
<accession>A0A836HPE7</accession>
<sequence length="201" mass="21634">MNAGVTPLALCAFALCSAFSHAAPSAAFSAASSSSHTEIWMTTPAPAIGVDVEFPPGSIAYQREQYDLAPPAFFSTHWYVGMIIVVLVVLAAYTLLALWVCHHFQSSAQRKAKTTVGRAYATNGFFDLDRYIGRDARGSLVHRCHRSTGRCGSGTSVFRDDSSESLGECEGAESSHRGSDSPPKSESDEDSVVEVNPLRRQ</sequence>
<feature type="signal peptide" evidence="3">
    <location>
        <begin position="1"/>
        <end position="22"/>
    </location>
</feature>
<evidence type="ECO:0000256" key="2">
    <source>
        <dbReference type="SAM" id="Phobius"/>
    </source>
</evidence>
<proteinExistence type="predicted"/>
<dbReference type="EMBL" id="JAFHKP010000008">
    <property type="protein sequence ID" value="KAG5485118.1"/>
    <property type="molecule type" value="Genomic_DNA"/>
</dbReference>
<feature type="compositionally biased region" description="Basic and acidic residues" evidence="1">
    <location>
        <begin position="173"/>
        <end position="186"/>
    </location>
</feature>
<dbReference type="AlphaFoldDB" id="A0A836HPE7"/>
<organism evidence="4 5">
    <name type="scientific">Leishmania enriettii</name>
    <dbReference type="NCBI Taxonomy" id="5663"/>
    <lineage>
        <taxon>Eukaryota</taxon>
        <taxon>Discoba</taxon>
        <taxon>Euglenozoa</taxon>
        <taxon>Kinetoplastea</taxon>
        <taxon>Metakinetoplastina</taxon>
        <taxon>Trypanosomatida</taxon>
        <taxon>Trypanosomatidae</taxon>
        <taxon>Leishmaniinae</taxon>
        <taxon>Leishmania</taxon>
    </lineage>
</organism>
<protein>
    <submittedName>
        <fullName evidence="4">Uncharacterized protein</fullName>
    </submittedName>
</protein>
<comment type="caution">
    <text evidence="4">The sequence shown here is derived from an EMBL/GenBank/DDBJ whole genome shotgun (WGS) entry which is preliminary data.</text>
</comment>